<name>R8BMV5_PHAM7</name>
<feature type="compositionally biased region" description="Acidic residues" evidence="3">
    <location>
        <begin position="291"/>
        <end position="301"/>
    </location>
</feature>
<dbReference type="OrthoDB" id="415706at2759"/>
<evidence type="ECO:0000313" key="5">
    <source>
        <dbReference type="EMBL" id="EOO00605.1"/>
    </source>
</evidence>
<feature type="domain" description="Dynamin-type G" evidence="4">
    <location>
        <begin position="1"/>
        <end position="193"/>
    </location>
</feature>
<dbReference type="GO" id="GO:0005874">
    <property type="term" value="C:microtubule"/>
    <property type="evidence" value="ECO:0007669"/>
    <property type="project" value="TreeGrafter"/>
</dbReference>
<dbReference type="SUPFAM" id="SSF52540">
    <property type="entry name" value="P-loop containing nucleoside triphosphate hydrolases"/>
    <property type="match status" value="1"/>
</dbReference>
<dbReference type="PANTHER" id="PTHR11566">
    <property type="entry name" value="DYNAMIN"/>
    <property type="match status" value="1"/>
</dbReference>
<dbReference type="InterPro" id="IPR027417">
    <property type="entry name" value="P-loop_NTPase"/>
</dbReference>
<dbReference type="eggNOG" id="KOG0446">
    <property type="taxonomic scope" value="Eukaryota"/>
</dbReference>
<dbReference type="InterPro" id="IPR001401">
    <property type="entry name" value="Dynamin_GTPase"/>
</dbReference>
<evidence type="ECO:0000256" key="2">
    <source>
        <dbReference type="ARBA" id="ARBA00023134"/>
    </source>
</evidence>
<dbReference type="HOGENOM" id="CLU_008964_7_2_1"/>
<dbReference type="Proteomes" id="UP000014074">
    <property type="component" value="Unassembled WGS sequence"/>
</dbReference>
<keyword evidence="2" id="KW-0342">GTP-binding</keyword>
<dbReference type="GO" id="GO:0005739">
    <property type="term" value="C:mitochondrion"/>
    <property type="evidence" value="ECO:0007669"/>
    <property type="project" value="TreeGrafter"/>
</dbReference>
<dbReference type="GO" id="GO:0048312">
    <property type="term" value="P:intracellular distribution of mitochondria"/>
    <property type="evidence" value="ECO:0007669"/>
    <property type="project" value="TreeGrafter"/>
</dbReference>
<dbReference type="AlphaFoldDB" id="R8BMV5"/>
<sequence length="504" mass="57595">MEAMDIPVPRKFYDDILRIEVTGPKQPHLTMVDLPGLFRAGNKEQSDADVATVRSMVEKYMARPRSIILAVVSAKNEYVLQEVTSMAKYADPEGLRTMGLITKPDTLDVGSDSEGYWVRLAQNTEVELRLGWHVLRNRNFEQRGSTSAQRDDIERRFFSSGIWSSVDPLHCGVEALRNRLSSVLTNQILSQLPSLVQDVETGIRQCTEQLDRIGPVRKTREQQQKYLLHVSEGFTSLTEQSIDGAYMDRFFGDRKERNGYPRKLRAVVQNRLLEFRQEMLLNGQSQTIIDSESEGENENELSESPRISRSQYVEQVASHLKFSRGRELQGLFNPVIVGDLFVAQSEPWRKITEQLVEDIVNFAHHATQLVIQHVAASDVAAELRKFVHEKIDQLKVGLDAKVKELLASAKQHPITYNQQLTNNVQNIQHARYKRNIKQLLRTMFGSQPFDDEDKKIYINPVQLVEDLAHGLETDMELSGSFMAVDYMEAYYKVGSRLDNKVAVR</sequence>
<evidence type="ECO:0000259" key="4">
    <source>
        <dbReference type="PROSITE" id="PS51718"/>
    </source>
</evidence>
<dbReference type="InterPro" id="IPR030381">
    <property type="entry name" value="G_DYNAMIN_dom"/>
</dbReference>
<dbReference type="RefSeq" id="XP_007914660.1">
    <property type="nucleotide sequence ID" value="XM_007916469.1"/>
</dbReference>
<dbReference type="KEGG" id="tmn:UCRPA7_3899"/>
<feature type="region of interest" description="Disordered" evidence="3">
    <location>
        <begin position="286"/>
        <end position="306"/>
    </location>
</feature>
<evidence type="ECO:0000256" key="1">
    <source>
        <dbReference type="ARBA" id="ARBA00022741"/>
    </source>
</evidence>
<keyword evidence="6" id="KW-1185">Reference proteome</keyword>
<dbReference type="GO" id="GO:0016020">
    <property type="term" value="C:membrane"/>
    <property type="evidence" value="ECO:0007669"/>
    <property type="project" value="TreeGrafter"/>
</dbReference>
<protein>
    <submittedName>
        <fullName evidence="5">Putative interferon-induced gtp-binding protein mx protein</fullName>
    </submittedName>
</protein>
<dbReference type="GeneID" id="19324293"/>
<dbReference type="PROSITE" id="PS51718">
    <property type="entry name" value="G_DYNAMIN_2"/>
    <property type="match status" value="1"/>
</dbReference>
<dbReference type="Gene3D" id="1.20.120.1240">
    <property type="entry name" value="Dynamin, middle domain"/>
    <property type="match status" value="1"/>
</dbReference>
<dbReference type="PANTHER" id="PTHR11566:SF149">
    <property type="entry name" value="GTPASE, PUTATIVE (AFU_ORTHOLOGUE AFUA_6G11890)-RELATED"/>
    <property type="match status" value="1"/>
</dbReference>
<proteinExistence type="predicted"/>
<evidence type="ECO:0000256" key="3">
    <source>
        <dbReference type="SAM" id="MobiDB-lite"/>
    </source>
</evidence>
<dbReference type="PRINTS" id="PR00195">
    <property type="entry name" value="DYNAMIN"/>
</dbReference>
<dbReference type="Pfam" id="PF01031">
    <property type="entry name" value="Dynamin_M"/>
    <property type="match status" value="1"/>
</dbReference>
<dbReference type="GO" id="GO:0016559">
    <property type="term" value="P:peroxisome fission"/>
    <property type="evidence" value="ECO:0007669"/>
    <property type="project" value="TreeGrafter"/>
</dbReference>
<dbReference type="InterPro" id="IPR000375">
    <property type="entry name" value="Dynamin_stalk"/>
</dbReference>
<dbReference type="GO" id="GO:0006897">
    <property type="term" value="P:endocytosis"/>
    <property type="evidence" value="ECO:0007669"/>
    <property type="project" value="TreeGrafter"/>
</dbReference>
<keyword evidence="1" id="KW-0547">Nucleotide-binding</keyword>
<gene>
    <name evidence="5" type="ORF">UCRPA7_3899</name>
</gene>
<reference evidence="6" key="1">
    <citation type="journal article" date="2013" name="Genome Announc.">
        <title>Draft genome sequence of the ascomycete Phaeoacremonium aleophilum strain UCR-PA7, a causal agent of the esca disease complex in grapevines.</title>
        <authorList>
            <person name="Blanco-Ulate B."/>
            <person name="Rolshausen P."/>
            <person name="Cantu D."/>
        </authorList>
    </citation>
    <scope>NUCLEOTIDE SEQUENCE [LARGE SCALE GENOMIC DNA]</scope>
    <source>
        <strain evidence="6">UCR-PA7</strain>
    </source>
</reference>
<dbReference type="GO" id="GO:0008017">
    <property type="term" value="F:microtubule binding"/>
    <property type="evidence" value="ECO:0007669"/>
    <property type="project" value="TreeGrafter"/>
</dbReference>
<evidence type="ECO:0000313" key="6">
    <source>
        <dbReference type="Proteomes" id="UP000014074"/>
    </source>
</evidence>
<dbReference type="GO" id="GO:0005525">
    <property type="term" value="F:GTP binding"/>
    <property type="evidence" value="ECO:0007669"/>
    <property type="project" value="InterPro"/>
</dbReference>
<dbReference type="GO" id="GO:0000266">
    <property type="term" value="P:mitochondrial fission"/>
    <property type="evidence" value="ECO:0007669"/>
    <property type="project" value="TreeGrafter"/>
</dbReference>
<dbReference type="Gene3D" id="3.40.50.300">
    <property type="entry name" value="P-loop containing nucleotide triphosphate hydrolases"/>
    <property type="match status" value="1"/>
</dbReference>
<dbReference type="InterPro" id="IPR045063">
    <property type="entry name" value="Dynamin_N"/>
</dbReference>
<dbReference type="GO" id="GO:0003924">
    <property type="term" value="F:GTPase activity"/>
    <property type="evidence" value="ECO:0007669"/>
    <property type="project" value="InterPro"/>
</dbReference>
<dbReference type="CDD" id="cd08771">
    <property type="entry name" value="DLP_1"/>
    <property type="match status" value="1"/>
</dbReference>
<dbReference type="EMBL" id="KB933064">
    <property type="protein sequence ID" value="EOO00605.1"/>
    <property type="molecule type" value="Genomic_DNA"/>
</dbReference>
<dbReference type="InterPro" id="IPR022812">
    <property type="entry name" value="Dynamin"/>
</dbReference>
<accession>R8BMV5</accession>
<organism evidence="5 6">
    <name type="scientific">Phaeoacremonium minimum (strain UCR-PA7)</name>
    <name type="common">Esca disease fungus</name>
    <name type="synonym">Togninia minima</name>
    <dbReference type="NCBI Taxonomy" id="1286976"/>
    <lineage>
        <taxon>Eukaryota</taxon>
        <taxon>Fungi</taxon>
        <taxon>Dikarya</taxon>
        <taxon>Ascomycota</taxon>
        <taxon>Pezizomycotina</taxon>
        <taxon>Sordariomycetes</taxon>
        <taxon>Sordariomycetidae</taxon>
        <taxon>Togniniales</taxon>
        <taxon>Togniniaceae</taxon>
        <taxon>Phaeoacremonium</taxon>
    </lineage>
</organism>
<dbReference type="Pfam" id="PF00350">
    <property type="entry name" value="Dynamin_N"/>
    <property type="match status" value="1"/>
</dbReference>